<dbReference type="RefSeq" id="WP_039470960.1">
    <property type="nucleotide sequence ID" value="NZ_JSYN01000002.1"/>
</dbReference>
<dbReference type="InterPro" id="IPR021799">
    <property type="entry name" value="PIN-like_prokaryotic"/>
</dbReference>
<protein>
    <recommendedName>
        <fullName evidence="3">DUF3368 domain-containing protein</fullName>
    </recommendedName>
</protein>
<keyword evidence="2" id="KW-1185">Reference proteome</keyword>
<proteinExistence type="predicted"/>
<evidence type="ECO:0000313" key="1">
    <source>
        <dbReference type="EMBL" id="KIA96435.1"/>
    </source>
</evidence>
<dbReference type="PANTHER" id="PTHR39550:SF1">
    <property type="entry name" value="SLL0658 PROTEIN"/>
    <property type="match status" value="1"/>
</dbReference>
<evidence type="ECO:0000313" key="2">
    <source>
        <dbReference type="Proteomes" id="UP000031246"/>
    </source>
</evidence>
<gene>
    <name evidence="1" type="ORF">OC25_01365</name>
</gene>
<reference evidence="1 2" key="1">
    <citation type="submission" date="2014-10" db="EMBL/GenBank/DDBJ databases">
        <title>Pedobacter Kyungheensis.</title>
        <authorList>
            <person name="Anderson B.M."/>
            <person name="Newman J.D."/>
        </authorList>
    </citation>
    <scope>NUCLEOTIDE SEQUENCE [LARGE SCALE GENOMIC DNA]</scope>
    <source>
        <strain evidence="1 2">KACC 16221</strain>
    </source>
</reference>
<dbReference type="PANTHER" id="PTHR39550">
    <property type="entry name" value="SLL0658 PROTEIN"/>
    <property type="match status" value="1"/>
</dbReference>
<dbReference type="OrthoDB" id="764457at2"/>
<sequence length="152" mass="16845">MQKKYEIVIADTSCFILLEKIGELNLLKLLFTKITTTATIAAEFGSPLPDWVEIKSPKNTTFQNSLDIDAGEASAITLAIESAPSLLILDDNKGRKMAKRLNLLFTGTLGIILKAKNVGLIISIKPIFEKIQQTNFRFSDKVLKEIYANANE</sequence>
<evidence type="ECO:0008006" key="3">
    <source>
        <dbReference type="Google" id="ProtNLM"/>
    </source>
</evidence>
<accession>A0A0C1DQT5</accession>
<name>A0A0C1DQT5_9SPHI</name>
<dbReference type="Pfam" id="PF11848">
    <property type="entry name" value="DUF3368"/>
    <property type="match status" value="1"/>
</dbReference>
<organism evidence="1 2">
    <name type="scientific">Pedobacter kyungheensis</name>
    <dbReference type="NCBI Taxonomy" id="1069985"/>
    <lineage>
        <taxon>Bacteria</taxon>
        <taxon>Pseudomonadati</taxon>
        <taxon>Bacteroidota</taxon>
        <taxon>Sphingobacteriia</taxon>
        <taxon>Sphingobacteriales</taxon>
        <taxon>Sphingobacteriaceae</taxon>
        <taxon>Pedobacter</taxon>
    </lineage>
</organism>
<dbReference type="AlphaFoldDB" id="A0A0C1DQT5"/>
<dbReference type="Proteomes" id="UP000031246">
    <property type="component" value="Unassembled WGS sequence"/>
</dbReference>
<dbReference type="EMBL" id="JSYN01000002">
    <property type="protein sequence ID" value="KIA96435.1"/>
    <property type="molecule type" value="Genomic_DNA"/>
</dbReference>
<comment type="caution">
    <text evidence="1">The sequence shown here is derived from an EMBL/GenBank/DDBJ whole genome shotgun (WGS) entry which is preliminary data.</text>
</comment>